<feature type="compositionally biased region" description="Polar residues" evidence="17">
    <location>
        <begin position="494"/>
        <end position="503"/>
    </location>
</feature>
<dbReference type="InterPro" id="IPR046959">
    <property type="entry name" value="PRK1-6/SRF4-like"/>
</dbReference>
<evidence type="ECO:0000256" key="8">
    <source>
        <dbReference type="ARBA" id="ARBA00022729"/>
    </source>
</evidence>
<keyword evidence="14 18" id="KW-0472">Membrane</keyword>
<dbReference type="Pfam" id="PF07714">
    <property type="entry name" value="PK_Tyr_Ser-Thr"/>
    <property type="match status" value="1"/>
</dbReference>
<comment type="catalytic activity">
    <reaction evidence="15">
        <text>L-threonyl-[protein] + ATP = O-phospho-L-threonyl-[protein] + ADP + H(+)</text>
        <dbReference type="Rhea" id="RHEA:46608"/>
        <dbReference type="Rhea" id="RHEA-COMP:11060"/>
        <dbReference type="Rhea" id="RHEA-COMP:11605"/>
        <dbReference type="ChEBI" id="CHEBI:15378"/>
        <dbReference type="ChEBI" id="CHEBI:30013"/>
        <dbReference type="ChEBI" id="CHEBI:30616"/>
        <dbReference type="ChEBI" id="CHEBI:61977"/>
        <dbReference type="ChEBI" id="CHEBI:456216"/>
        <dbReference type="EC" id="2.7.11.1"/>
    </reaction>
</comment>
<dbReference type="Pfam" id="PF00560">
    <property type="entry name" value="LRR_1"/>
    <property type="match status" value="2"/>
</dbReference>
<comment type="catalytic activity">
    <reaction evidence="16">
        <text>L-seryl-[protein] + ATP = O-phospho-L-seryl-[protein] + ADP + H(+)</text>
        <dbReference type="Rhea" id="RHEA:17989"/>
        <dbReference type="Rhea" id="RHEA-COMP:9863"/>
        <dbReference type="Rhea" id="RHEA-COMP:11604"/>
        <dbReference type="ChEBI" id="CHEBI:15378"/>
        <dbReference type="ChEBI" id="CHEBI:29999"/>
        <dbReference type="ChEBI" id="CHEBI:30616"/>
        <dbReference type="ChEBI" id="CHEBI:83421"/>
        <dbReference type="ChEBI" id="CHEBI:456216"/>
        <dbReference type="EC" id="2.7.11.1"/>
    </reaction>
</comment>
<dbReference type="PANTHER" id="PTHR48007:SF47">
    <property type="entry name" value="PROTEIN KINASE DOMAIN-CONTAINING PROTEIN"/>
    <property type="match status" value="1"/>
</dbReference>
<evidence type="ECO:0000256" key="1">
    <source>
        <dbReference type="ARBA" id="ARBA00004167"/>
    </source>
</evidence>
<dbReference type="GO" id="GO:0004674">
    <property type="term" value="F:protein serine/threonine kinase activity"/>
    <property type="evidence" value="ECO:0007669"/>
    <property type="project" value="UniProtKB-KW"/>
</dbReference>
<dbReference type="PANTHER" id="PTHR48007">
    <property type="entry name" value="LEUCINE-RICH REPEAT RECEPTOR-LIKE PROTEIN KINASE PXC1"/>
    <property type="match status" value="1"/>
</dbReference>
<evidence type="ECO:0000256" key="18">
    <source>
        <dbReference type="SAM" id="Phobius"/>
    </source>
</evidence>
<dbReference type="GO" id="GO:0016020">
    <property type="term" value="C:membrane"/>
    <property type="evidence" value="ECO:0007669"/>
    <property type="project" value="UniProtKB-SubCell"/>
</dbReference>
<feature type="compositionally biased region" description="Basic and acidic residues" evidence="17">
    <location>
        <begin position="480"/>
        <end position="493"/>
    </location>
</feature>
<comment type="subcellular location">
    <subcellularLocation>
        <location evidence="1">Membrane</location>
        <topology evidence="1">Single-pass membrane protein</topology>
    </subcellularLocation>
</comment>
<feature type="transmembrane region" description="Helical" evidence="18">
    <location>
        <begin position="374"/>
        <end position="398"/>
    </location>
</feature>
<evidence type="ECO:0000256" key="7">
    <source>
        <dbReference type="ARBA" id="ARBA00022692"/>
    </source>
</evidence>
<dbReference type="InterPro" id="IPR032675">
    <property type="entry name" value="LRR_dom_sf"/>
</dbReference>
<dbReference type="InterPro" id="IPR000719">
    <property type="entry name" value="Prot_kinase_dom"/>
</dbReference>
<evidence type="ECO:0000256" key="14">
    <source>
        <dbReference type="ARBA" id="ARBA00023136"/>
    </source>
</evidence>
<dbReference type="GO" id="GO:0005524">
    <property type="term" value="F:ATP binding"/>
    <property type="evidence" value="ECO:0007669"/>
    <property type="project" value="UniProtKB-KW"/>
</dbReference>
<feature type="compositionally biased region" description="Polar residues" evidence="17">
    <location>
        <begin position="323"/>
        <end position="335"/>
    </location>
</feature>
<keyword evidence="3" id="KW-0723">Serine/threonine-protein kinase</keyword>
<gene>
    <name evidence="20" type="ORF">Cni_G08549</name>
</gene>
<dbReference type="InterPro" id="IPR003591">
    <property type="entry name" value="Leu-rich_rpt_typical-subtyp"/>
</dbReference>
<dbReference type="FunFam" id="1.10.510.10:FF:001023">
    <property type="entry name" value="Os07g0541700 protein"/>
    <property type="match status" value="1"/>
</dbReference>
<feature type="compositionally biased region" description="Acidic residues" evidence="17">
    <location>
        <begin position="458"/>
        <end position="479"/>
    </location>
</feature>
<evidence type="ECO:0000256" key="12">
    <source>
        <dbReference type="ARBA" id="ARBA00022840"/>
    </source>
</evidence>
<evidence type="ECO:0000256" key="15">
    <source>
        <dbReference type="ARBA" id="ARBA00047899"/>
    </source>
</evidence>
<keyword evidence="5" id="KW-0433">Leucine-rich repeat</keyword>
<feature type="region of interest" description="Disordered" evidence="17">
    <location>
        <begin position="406"/>
        <end position="503"/>
    </location>
</feature>
<feature type="region of interest" description="Disordered" evidence="17">
    <location>
        <begin position="323"/>
        <end position="367"/>
    </location>
</feature>
<organism evidence="20 21">
    <name type="scientific">Canna indica</name>
    <name type="common">Indian-shot</name>
    <dbReference type="NCBI Taxonomy" id="4628"/>
    <lineage>
        <taxon>Eukaryota</taxon>
        <taxon>Viridiplantae</taxon>
        <taxon>Streptophyta</taxon>
        <taxon>Embryophyta</taxon>
        <taxon>Tracheophyta</taxon>
        <taxon>Spermatophyta</taxon>
        <taxon>Magnoliopsida</taxon>
        <taxon>Liliopsida</taxon>
        <taxon>Zingiberales</taxon>
        <taxon>Cannaceae</taxon>
        <taxon>Canna</taxon>
    </lineage>
</organism>
<dbReference type="PROSITE" id="PS50011">
    <property type="entry name" value="PROTEIN_KINASE_DOM"/>
    <property type="match status" value="1"/>
</dbReference>
<evidence type="ECO:0000256" key="3">
    <source>
        <dbReference type="ARBA" id="ARBA00022527"/>
    </source>
</evidence>
<accession>A0AAQ3K0Y4</accession>
<dbReference type="Proteomes" id="UP001327560">
    <property type="component" value="Chromosome 3"/>
</dbReference>
<dbReference type="FunFam" id="3.80.10.10:FF:000722">
    <property type="entry name" value="Leucine-rich repeat receptor-like protein kinase"/>
    <property type="match status" value="1"/>
</dbReference>
<keyword evidence="12" id="KW-0067">ATP-binding</keyword>
<dbReference type="Pfam" id="PF13855">
    <property type="entry name" value="LRR_8"/>
    <property type="match status" value="1"/>
</dbReference>
<dbReference type="EMBL" id="CP136892">
    <property type="protein sequence ID" value="WOK99837.1"/>
    <property type="molecule type" value="Genomic_DNA"/>
</dbReference>
<evidence type="ECO:0000256" key="6">
    <source>
        <dbReference type="ARBA" id="ARBA00022679"/>
    </source>
</evidence>
<dbReference type="Gene3D" id="1.10.510.10">
    <property type="entry name" value="Transferase(Phosphotransferase) domain 1"/>
    <property type="match status" value="1"/>
</dbReference>
<proteinExistence type="predicted"/>
<dbReference type="InterPro" id="IPR013210">
    <property type="entry name" value="LRR_N_plant-typ"/>
</dbReference>
<evidence type="ECO:0000256" key="10">
    <source>
        <dbReference type="ARBA" id="ARBA00022741"/>
    </source>
</evidence>
<keyword evidence="13 18" id="KW-1133">Transmembrane helix</keyword>
<dbReference type="EC" id="2.7.11.1" evidence="2"/>
<sequence length="839" mass="89677">MSSERRKLLGTRWEAAGRSLCLLLAFLVQISAVLGLSEDGVLLLKFKYSILSDPLAVLQDWNYYDDTPCSWNGVVCMGFQDAAAVNLTPPAYSSGGGSAAGVQVPMVSRVISLVLPNSQLLGSVPAELGLVEHLRHLDLSGNMLNGTLPASIFNASELRALSLANNAISGELPEFNGGTSSSLQVLNLSDNALIGRLPANLSRMPNLTILSLANNYIFGELPGGGFQRLQFLDLSSNLVNGSLPPDLAGLRLRYLNLSYNRLSGMIPPELGARISANATVDLSYNNLTGVIPHSGAFAVEKPMAFAGNPSLCGRPLKNSCTIPSTISEPPNSTTAAPPLPKSPPAFAAIPKNPDGVTSVEGAQSSPRRGTLRPAIVIAITVGDLAGIAILFVVFLYVYHVKRKKKAEQQDRQQRHKQGGNGLPKEQTTTTPPATAASSESKGKGGLSCCLRKKKDGDGGDTEETSETSESSETEAEVEEAPPKGAKEGEDVKSHPQQKQQQGATLVMVDGETELEMENLLKASAYILGASQSSIVYKAVLSDGTALAVRRIGESSVLDKLKDFGAQVRSIAKFRHPNLLRLRGFYWGTDEKLLIHDYAPNGSLANISFSKKLGSSPLHLSWEARLRIARGVARGLAYLHEKKSLHGNLKPSNILLDSEMEPKIGDFGLDRVMIGAGTSTRQFGSKRSMQSSISLPDLSSVAGASPSAGGVGSSSLTSAFAPPPYQAPESLKNLKPNSKWDVYSFGMVLLELIAGRVFSEVELCHWNAGFVVEERNRLLRMADAAIRGEVEGKEEALLSCFKLGFACCAMAPQRRPSMKDALQVLDNIFSSYCSSSHPHP</sequence>
<dbReference type="InterPro" id="IPR001611">
    <property type="entry name" value="Leu-rich_rpt"/>
</dbReference>
<keyword evidence="11 20" id="KW-0418">Kinase</keyword>
<keyword evidence="8" id="KW-0732">Signal</keyword>
<reference evidence="20 21" key="1">
    <citation type="submission" date="2023-10" db="EMBL/GenBank/DDBJ databases">
        <title>Chromosome-scale genome assembly provides insights into flower coloration mechanisms of Canna indica.</title>
        <authorList>
            <person name="Li C."/>
        </authorList>
    </citation>
    <scope>NUCLEOTIDE SEQUENCE [LARGE SCALE GENOMIC DNA]</scope>
    <source>
        <tissue evidence="20">Flower</tissue>
    </source>
</reference>
<keyword evidence="4" id="KW-0597">Phosphoprotein</keyword>
<feature type="domain" description="Protein kinase" evidence="19">
    <location>
        <begin position="521"/>
        <end position="839"/>
    </location>
</feature>
<evidence type="ECO:0000256" key="16">
    <source>
        <dbReference type="ARBA" id="ARBA00048679"/>
    </source>
</evidence>
<evidence type="ECO:0000313" key="21">
    <source>
        <dbReference type="Proteomes" id="UP001327560"/>
    </source>
</evidence>
<dbReference type="Pfam" id="PF08263">
    <property type="entry name" value="LRRNT_2"/>
    <property type="match status" value="1"/>
</dbReference>
<name>A0AAQ3K0Y4_9LILI</name>
<evidence type="ECO:0000259" key="19">
    <source>
        <dbReference type="PROSITE" id="PS50011"/>
    </source>
</evidence>
<dbReference type="SMART" id="SM00369">
    <property type="entry name" value="LRR_TYP"/>
    <property type="match status" value="3"/>
</dbReference>
<dbReference type="InterPro" id="IPR011009">
    <property type="entry name" value="Kinase-like_dom_sf"/>
</dbReference>
<evidence type="ECO:0000256" key="4">
    <source>
        <dbReference type="ARBA" id="ARBA00022553"/>
    </source>
</evidence>
<dbReference type="SUPFAM" id="SSF56112">
    <property type="entry name" value="Protein kinase-like (PK-like)"/>
    <property type="match status" value="1"/>
</dbReference>
<keyword evidence="21" id="KW-1185">Reference proteome</keyword>
<protein>
    <recommendedName>
        <fullName evidence="2">non-specific serine/threonine protein kinase</fullName>
        <ecNumber evidence="2">2.7.11.1</ecNumber>
    </recommendedName>
</protein>
<evidence type="ECO:0000256" key="2">
    <source>
        <dbReference type="ARBA" id="ARBA00012513"/>
    </source>
</evidence>
<feature type="compositionally biased region" description="Low complexity" evidence="17">
    <location>
        <begin position="427"/>
        <end position="436"/>
    </location>
</feature>
<evidence type="ECO:0000256" key="11">
    <source>
        <dbReference type="ARBA" id="ARBA00022777"/>
    </source>
</evidence>
<evidence type="ECO:0000313" key="20">
    <source>
        <dbReference type="EMBL" id="WOK99837.1"/>
    </source>
</evidence>
<evidence type="ECO:0000256" key="5">
    <source>
        <dbReference type="ARBA" id="ARBA00022614"/>
    </source>
</evidence>
<dbReference type="SUPFAM" id="SSF52058">
    <property type="entry name" value="L domain-like"/>
    <property type="match status" value="1"/>
</dbReference>
<keyword evidence="7 18" id="KW-0812">Transmembrane</keyword>
<keyword evidence="20" id="KW-0675">Receptor</keyword>
<dbReference type="InterPro" id="IPR001245">
    <property type="entry name" value="Ser-Thr/Tyr_kinase_cat_dom"/>
</dbReference>
<dbReference type="Gene3D" id="3.30.200.20">
    <property type="entry name" value="Phosphorylase Kinase, domain 1"/>
    <property type="match status" value="1"/>
</dbReference>
<keyword evidence="6" id="KW-0808">Transferase</keyword>
<dbReference type="AlphaFoldDB" id="A0AAQ3K0Y4"/>
<evidence type="ECO:0000256" key="13">
    <source>
        <dbReference type="ARBA" id="ARBA00022989"/>
    </source>
</evidence>
<evidence type="ECO:0000256" key="9">
    <source>
        <dbReference type="ARBA" id="ARBA00022737"/>
    </source>
</evidence>
<keyword evidence="10" id="KW-0547">Nucleotide-binding</keyword>
<evidence type="ECO:0000256" key="17">
    <source>
        <dbReference type="SAM" id="MobiDB-lite"/>
    </source>
</evidence>
<keyword evidence="9" id="KW-0677">Repeat</keyword>
<dbReference type="Gene3D" id="3.80.10.10">
    <property type="entry name" value="Ribonuclease Inhibitor"/>
    <property type="match status" value="2"/>
</dbReference>